<dbReference type="Gene3D" id="3.30.420.10">
    <property type="entry name" value="Ribonuclease H-like superfamily/Ribonuclease H"/>
    <property type="match status" value="1"/>
</dbReference>
<dbReference type="InterPro" id="IPR036397">
    <property type="entry name" value="RNaseH_sf"/>
</dbReference>
<dbReference type="GO" id="GO:0003676">
    <property type="term" value="F:nucleic acid binding"/>
    <property type="evidence" value="ECO:0007669"/>
    <property type="project" value="InterPro"/>
</dbReference>
<reference evidence="3" key="1">
    <citation type="journal article" date="2013" name="Nature">
        <title>Draft genome of the wheat A-genome progenitor Triticum urartu.</title>
        <authorList>
            <person name="Ling H.Q."/>
            <person name="Zhao S."/>
            <person name="Liu D."/>
            <person name="Wang J."/>
            <person name="Sun H."/>
            <person name="Zhang C."/>
            <person name="Fan H."/>
            <person name="Li D."/>
            <person name="Dong L."/>
            <person name="Tao Y."/>
            <person name="Gao C."/>
            <person name="Wu H."/>
            <person name="Li Y."/>
            <person name="Cui Y."/>
            <person name="Guo X."/>
            <person name="Zheng S."/>
            <person name="Wang B."/>
            <person name="Yu K."/>
            <person name="Liang Q."/>
            <person name="Yang W."/>
            <person name="Lou X."/>
            <person name="Chen J."/>
            <person name="Feng M."/>
            <person name="Jian J."/>
            <person name="Zhang X."/>
            <person name="Luo G."/>
            <person name="Jiang Y."/>
            <person name="Liu J."/>
            <person name="Wang Z."/>
            <person name="Sha Y."/>
            <person name="Zhang B."/>
            <person name="Wu H."/>
            <person name="Tang D."/>
            <person name="Shen Q."/>
            <person name="Xue P."/>
            <person name="Zou S."/>
            <person name="Wang X."/>
            <person name="Liu X."/>
            <person name="Wang F."/>
            <person name="Yang Y."/>
            <person name="An X."/>
            <person name="Dong Z."/>
            <person name="Zhang K."/>
            <person name="Zhang X."/>
            <person name="Luo M.C."/>
            <person name="Dvorak J."/>
            <person name="Tong Y."/>
            <person name="Wang J."/>
            <person name="Yang H."/>
            <person name="Li Z."/>
            <person name="Wang D."/>
            <person name="Zhang A."/>
            <person name="Wang J."/>
        </authorList>
    </citation>
    <scope>NUCLEOTIDE SEQUENCE</scope>
    <source>
        <strain evidence="3">cv. G1812</strain>
    </source>
</reference>
<name>A0A8R7PL46_TRIUA</name>
<dbReference type="InterPro" id="IPR052929">
    <property type="entry name" value="RNase_H-like_EbsB-rel"/>
</dbReference>
<proteinExistence type="predicted"/>
<dbReference type="Pfam" id="PF13456">
    <property type="entry name" value="RVT_3"/>
    <property type="match status" value="1"/>
</dbReference>
<protein>
    <recommendedName>
        <fullName evidence="1">RNase H type-1 domain-containing protein</fullName>
    </recommendedName>
</protein>
<keyword evidence="3" id="KW-1185">Reference proteome</keyword>
<evidence type="ECO:0000313" key="2">
    <source>
        <dbReference type="EnsemblPlants" id="TuG1812G0200006041.01.T01.cds333913"/>
    </source>
</evidence>
<dbReference type="InterPro" id="IPR044730">
    <property type="entry name" value="RNase_H-like_dom_plant"/>
</dbReference>
<accession>A0A8R7PL46</accession>
<sequence>LQGAVGAVLRDHKGGFVAASNEQLEHVADAGMAEAYALRHGLLLAQQLGICKLVVESDCLEVINIMQNGGFTASGAAAIYSDCL</sequence>
<dbReference type="SUPFAM" id="SSF53098">
    <property type="entry name" value="Ribonuclease H-like"/>
    <property type="match status" value="1"/>
</dbReference>
<reference evidence="2" key="3">
    <citation type="submission" date="2022-06" db="UniProtKB">
        <authorList>
            <consortium name="EnsemblPlants"/>
        </authorList>
    </citation>
    <scope>IDENTIFICATION</scope>
</reference>
<dbReference type="CDD" id="cd06222">
    <property type="entry name" value="RNase_H_like"/>
    <property type="match status" value="1"/>
</dbReference>
<reference evidence="2" key="2">
    <citation type="submission" date="2018-03" db="EMBL/GenBank/DDBJ databases">
        <title>The Triticum urartu genome reveals the dynamic nature of wheat genome evolution.</title>
        <authorList>
            <person name="Ling H."/>
            <person name="Ma B."/>
            <person name="Shi X."/>
            <person name="Liu H."/>
            <person name="Dong L."/>
            <person name="Sun H."/>
            <person name="Cao Y."/>
            <person name="Gao Q."/>
            <person name="Zheng S."/>
            <person name="Li Y."/>
            <person name="Yu Y."/>
            <person name="Du H."/>
            <person name="Qi M."/>
            <person name="Li Y."/>
            <person name="Yu H."/>
            <person name="Cui Y."/>
            <person name="Wang N."/>
            <person name="Chen C."/>
            <person name="Wu H."/>
            <person name="Zhao Y."/>
            <person name="Zhang J."/>
            <person name="Li Y."/>
            <person name="Zhou W."/>
            <person name="Zhang B."/>
            <person name="Hu W."/>
            <person name="Eijk M."/>
            <person name="Tang J."/>
            <person name="Witsenboer H."/>
            <person name="Zhao S."/>
            <person name="Li Z."/>
            <person name="Zhang A."/>
            <person name="Wang D."/>
            <person name="Liang C."/>
        </authorList>
    </citation>
    <scope>NUCLEOTIDE SEQUENCE [LARGE SCALE GENOMIC DNA]</scope>
    <source>
        <strain evidence="2">cv. G1812</strain>
    </source>
</reference>
<dbReference type="EnsemblPlants" id="TuG1812G0200006041.01.T01">
    <property type="protein sequence ID" value="TuG1812G0200006041.01.T01.cds333913"/>
    <property type="gene ID" value="TuG1812G0200006041.01"/>
</dbReference>
<dbReference type="AlphaFoldDB" id="A0A8R7PL46"/>
<evidence type="ECO:0000259" key="1">
    <source>
        <dbReference type="Pfam" id="PF13456"/>
    </source>
</evidence>
<evidence type="ECO:0000313" key="3">
    <source>
        <dbReference type="Proteomes" id="UP000015106"/>
    </source>
</evidence>
<dbReference type="InterPro" id="IPR002156">
    <property type="entry name" value="RNaseH_domain"/>
</dbReference>
<dbReference type="PANTHER" id="PTHR47074">
    <property type="entry name" value="BNAC02G40300D PROTEIN"/>
    <property type="match status" value="1"/>
</dbReference>
<organism evidence="2 3">
    <name type="scientific">Triticum urartu</name>
    <name type="common">Red wild einkorn</name>
    <name type="synonym">Crithodium urartu</name>
    <dbReference type="NCBI Taxonomy" id="4572"/>
    <lineage>
        <taxon>Eukaryota</taxon>
        <taxon>Viridiplantae</taxon>
        <taxon>Streptophyta</taxon>
        <taxon>Embryophyta</taxon>
        <taxon>Tracheophyta</taxon>
        <taxon>Spermatophyta</taxon>
        <taxon>Magnoliopsida</taxon>
        <taxon>Liliopsida</taxon>
        <taxon>Poales</taxon>
        <taxon>Poaceae</taxon>
        <taxon>BOP clade</taxon>
        <taxon>Pooideae</taxon>
        <taxon>Triticodae</taxon>
        <taxon>Triticeae</taxon>
        <taxon>Triticinae</taxon>
        <taxon>Triticum</taxon>
    </lineage>
</organism>
<dbReference type="PANTHER" id="PTHR47074:SF11">
    <property type="entry name" value="REVERSE TRANSCRIPTASE-LIKE PROTEIN"/>
    <property type="match status" value="1"/>
</dbReference>
<dbReference type="Proteomes" id="UP000015106">
    <property type="component" value="Chromosome 2"/>
</dbReference>
<dbReference type="GO" id="GO:0004523">
    <property type="term" value="F:RNA-DNA hybrid ribonuclease activity"/>
    <property type="evidence" value="ECO:0007669"/>
    <property type="project" value="InterPro"/>
</dbReference>
<feature type="domain" description="RNase H type-1" evidence="1">
    <location>
        <begin position="2"/>
        <end position="83"/>
    </location>
</feature>
<dbReference type="Gramene" id="TuG1812G0200006041.01.T01">
    <property type="protein sequence ID" value="TuG1812G0200006041.01.T01.cds333913"/>
    <property type="gene ID" value="TuG1812G0200006041.01"/>
</dbReference>
<dbReference type="InterPro" id="IPR012337">
    <property type="entry name" value="RNaseH-like_sf"/>
</dbReference>